<evidence type="ECO:0000313" key="3">
    <source>
        <dbReference type="Proteomes" id="UP000549394"/>
    </source>
</evidence>
<keyword evidence="3" id="KW-1185">Reference proteome</keyword>
<gene>
    <name evidence="2" type="ORF">DGYR_LOCUS6335</name>
</gene>
<dbReference type="EMBL" id="CAJFCJ010000007">
    <property type="protein sequence ID" value="CAD5117854.1"/>
    <property type="molecule type" value="Genomic_DNA"/>
</dbReference>
<reference evidence="2 3" key="1">
    <citation type="submission" date="2020-08" db="EMBL/GenBank/DDBJ databases">
        <authorList>
            <person name="Hejnol A."/>
        </authorList>
    </citation>
    <scope>NUCLEOTIDE SEQUENCE [LARGE SCALE GENOMIC DNA]</scope>
</reference>
<proteinExistence type="predicted"/>
<accession>A0A7I8VTB4</accession>
<dbReference type="Proteomes" id="UP000549394">
    <property type="component" value="Unassembled WGS sequence"/>
</dbReference>
<organism evidence="2 3">
    <name type="scientific">Dimorphilus gyrociliatus</name>
    <dbReference type="NCBI Taxonomy" id="2664684"/>
    <lineage>
        <taxon>Eukaryota</taxon>
        <taxon>Metazoa</taxon>
        <taxon>Spiralia</taxon>
        <taxon>Lophotrochozoa</taxon>
        <taxon>Annelida</taxon>
        <taxon>Polychaeta</taxon>
        <taxon>Polychaeta incertae sedis</taxon>
        <taxon>Dinophilidae</taxon>
        <taxon>Dimorphilus</taxon>
    </lineage>
</organism>
<comment type="caution">
    <text evidence="2">The sequence shown here is derived from an EMBL/GenBank/DDBJ whole genome shotgun (WGS) entry which is preliminary data.</text>
</comment>
<name>A0A7I8VTB4_9ANNE</name>
<evidence type="ECO:0000313" key="2">
    <source>
        <dbReference type="EMBL" id="CAD5117854.1"/>
    </source>
</evidence>
<dbReference type="AlphaFoldDB" id="A0A7I8VTB4"/>
<evidence type="ECO:0000256" key="1">
    <source>
        <dbReference type="SAM" id="MobiDB-lite"/>
    </source>
</evidence>
<feature type="region of interest" description="Disordered" evidence="1">
    <location>
        <begin position="270"/>
        <end position="291"/>
    </location>
</feature>
<sequence length="291" mass="34293">MLDFALDGITRVLSYSGRDRSSRTSKDNFDLPPIIIHQSRNSQDLVQSNPFPIDESGEILTKALEYRRKNLSLVVALTIDYESGNAFESWLHDINAQIYVIALRLWRSLEMYLSVKKSNSWLITASKKEAYEMLIQYSVLTKSILPKDLGLMLSFLLIHSRDPPIFLYRYIQNRLAQILKEKWQQFNKRDVIDFHRNLSISSREYEGKREGTTQKRITKALESLNSLSEYGYLLNSLFKYEINFRKFAKWRRFERFSRVARGKSYEQNAHHLPGELYDKGRKDPYSNAKQR</sequence>
<feature type="compositionally biased region" description="Basic and acidic residues" evidence="1">
    <location>
        <begin position="270"/>
        <end position="284"/>
    </location>
</feature>
<protein>
    <submittedName>
        <fullName evidence="2">DgyrCDS6599</fullName>
    </submittedName>
</protein>